<organism evidence="7 8">
    <name type="scientific">Pseudomonas syringae pv. pisi</name>
    <dbReference type="NCBI Taxonomy" id="59510"/>
    <lineage>
        <taxon>Bacteria</taxon>
        <taxon>Pseudomonadati</taxon>
        <taxon>Pseudomonadota</taxon>
        <taxon>Gammaproteobacteria</taxon>
        <taxon>Pseudomonadales</taxon>
        <taxon>Pseudomonadaceae</taxon>
        <taxon>Pseudomonas</taxon>
        <taxon>Pseudomonas syringae</taxon>
    </lineage>
</organism>
<dbReference type="SMART" id="SM00267">
    <property type="entry name" value="GGDEF"/>
    <property type="match status" value="1"/>
</dbReference>
<dbReference type="InterPro" id="IPR000160">
    <property type="entry name" value="GGDEF_dom"/>
</dbReference>
<comment type="caution">
    <text evidence="7">The sequence shown here is derived from an EMBL/GenBank/DDBJ whole genome shotgun (WGS) entry which is preliminary data.</text>
</comment>
<dbReference type="EC" id="2.7.7.65" evidence="3"/>
<keyword evidence="5" id="KW-0472">Membrane</keyword>
<gene>
    <name evidence="7" type="ORF">ALQ44_05116</name>
</gene>
<dbReference type="InterPro" id="IPR050469">
    <property type="entry name" value="Diguanylate_Cyclase"/>
</dbReference>
<dbReference type="FunFam" id="3.30.70.270:FF:000001">
    <property type="entry name" value="Diguanylate cyclase domain protein"/>
    <property type="match status" value="1"/>
</dbReference>
<dbReference type="GO" id="GO:1902201">
    <property type="term" value="P:negative regulation of bacterial-type flagellum-dependent cell motility"/>
    <property type="evidence" value="ECO:0007669"/>
    <property type="project" value="TreeGrafter"/>
</dbReference>
<feature type="domain" description="GGDEF" evidence="6">
    <location>
        <begin position="320"/>
        <end position="451"/>
    </location>
</feature>
<dbReference type="NCBIfam" id="TIGR00254">
    <property type="entry name" value="GGDEF"/>
    <property type="match status" value="1"/>
</dbReference>
<evidence type="ECO:0000256" key="5">
    <source>
        <dbReference type="SAM" id="Phobius"/>
    </source>
</evidence>
<dbReference type="Pfam" id="PF00990">
    <property type="entry name" value="GGDEF"/>
    <property type="match status" value="1"/>
</dbReference>
<comment type="cofactor">
    <cofactor evidence="1">
        <name>Mg(2+)</name>
        <dbReference type="ChEBI" id="CHEBI:18420"/>
    </cofactor>
</comment>
<feature type="transmembrane region" description="Helical" evidence="5">
    <location>
        <begin position="203"/>
        <end position="221"/>
    </location>
</feature>
<feature type="transmembrane region" description="Helical" evidence="5">
    <location>
        <begin position="180"/>
        <end position="197"/>
    </location>
</feature>
<dbReference type="AlphaFoldDB" id="A0A3M3U188"/>
<dbReference type="CDD" id="cd01949">
    <property type="entry name" value="GGDEF"/>
    <property type="match status" value="1"/>
</dbReference>
<comment type="catalytic activity">
    <reaction evidence="4">
        <text>2 GTP = 3',3'-c-di-GMP + 2 diphosphate</text>
        <dbReference type="Rhea" id="RHEA:24898"/>
        <dbReference type="ChEBI" id="CHEBI:33019"/>
        <dbReference type="ChEBI" id="CHEBI:37565"/>
        <dbReference type="ChEBI" id="CHEBI:58805"/>
        <dbReference type="EC" id="2.7.7.65"/>
    </reaction>
</comment>
<name>A0A3M3U188_PSESJ</name>
<accession>A0A3M3U188</accession>
<dbReference type="PANTHER" id="PTHR45138:SF9">
    <property type="entry name" value="DIGUANYLATE CYCLASE DGCM-RELATED"/>
    <property type="match status" value="1"/>
</dbReference>
<dbReference type="SUPFAM" id="SSF55073">
    <property type="entry name" value="Nucleotide cyclase"/>
    <property type="match status" value="1"/>
</dbReference>
<proteinExistence type="predicted"/>
<feature type="transmembrane region" description="Helical" evidence="5">
    <location>
        <begin position="149"/>
        <end position="168"/>
    </location>
</feature>
<evidence type="ECO:0000313" key="7">
    <source>
        <dbReference type="EMBL" id="RMO26951.1"/>
    </source>
</evidence>
<keyword evidence="5" id="KW-0812">Transmembrane</keyword>
<evidence type="ECO:0000256" key="2">
    <source>
        <dbReference type="ARBA" id="ARBA00004533"/>
    </source>
</evidence>
<dbReference type="InterPro" id="IPR029787">
    <property type="entry name" value="Nucleotide_cyclase"/>
</dbReference>
<dbReference type="Proteomes" id="UP000276886">
    <property type="component" value="Unassembled WGS sequence"/>
</dbReference>
<dbReference type="PANTHER" id="PTHR45138">
    <property type="entry name" value="REGULATORY COMPONENTS OF SENSORY TRANSDUCTION SYSTEM"/>
    <property type="match status" value="1"/>
</dbReference>
<feature type="transmembrane region" description="Helical" evidence="5">
    <location>
        <begin position="124"/>
        <end position="143"/>
    </location>
</feature>
<dbReference type="GO" id="GO:0005886">
    <property type="term" value="C:plasma membrane"/>
    <property type="evidence" value="ECO:0007669"/>
    <property type="project" value="UniProtKB-SubCell"/>
</dbReference>
<feature type="transmembrane region" description="Helical" evidence="5">
    <location>
        <begin position="257"/>
        <end position="278"/>
    </location>
</feature>
<dbReference type="GO" id="GO:0043709">
    <property type="term" value="P:cell adhesion involved in single-species biofilm formation"/>
    <property type="evidence" value="ECO:0007669"/>
    <property type="project" value="TreeGrafter"/>
</dbReference>
<dbReference type="EMBL" id="RBPQ01000151">
    <property type="protein sequence ID" value="RMO26951.1"/>
    <property type="molecule type" value="Genomic_DNA"/>
</dbReference>
<protein>
    <recommendedName>
        <fullName evidence="3">diguanylate cyclase</fullName>
        <ecNumber evidence="3">2.7.7.65</ecNumber>
    </recommendedName>
</protein>
<evidence type="ECO:0000256" key="4">
    <source>
        <dbReference type="ARBA" id="ARBA00034247"/>
    </source>
</evidence>
<dbReference type="Gene3D" id="3.30.70.270">
    <property type="match status" value="1"/>
</dbReference>
<evidence type="ECO:0000259" key="6">
    <source>
        <dbReference type="PROSITE" id="PS50887"/>
    </source>
</evidence>
<evidence type="ECO:0000256" key="1">
    <source>
        <dbReference type="ARBA" id="ARBA00001946"/>
    </source>
</evidence>
<evidence type="ECO:0000256" key="3">
    <source>
        <dbReference type="ARBA" id="ARBA00012528"/>
    </source>
</evidence>
<reference evidence="7 8" key="1">
    <citation type="submission" date="2018-08" db="EMBL/GenBank/DDBJ databases">
        <title>Recombination of ecologically and evolutionarily significant loci maintains genetic cohesion in the Pseudomonas syringae species complex.</title>
        <authorList>
            <person name="Dillon M."/>
            <person name="Thakur S."/>
            <person name="Almeida R.N.D."/>
            <person name="Weir B.S."/>
            <person name="Guttman D.S."/>
        </authorList>
    </citation>
    <scope>NUCLEOTIDE SEQUENCE [LARGE SCALE GENOMIC DNA]</scope>
    <source>
        <strain evidence="7 8">ICMP 2788</strain>
    </source>
</reference>
<sequence>MRIATVKRRKTAIRCQWLQTHNRLSVAAYGQRHAKKSGFGLHYRCSMRSMLTPAACHGVRALQTNILSSRCITRRRLSPTIHHDLTYADGHIPPAFRDDVMMSLPAEDRTQLFKDTATQFWKHITPIVYVALGIHCVLLTVFLGLGMKIMWIANIVSTLVYVSCIYLIRRGRHRQAGQLMSLEIIGHAVLATWQLGWESNFSFYIFCVIPVIAFTFQLNVVRRIVYSVAILMSLMGCFAFRRYTGQGTGLSQNVLDAFGIVNVLTATTLSIYATALSVRFTSSMQLSLFHIANRDSLTNLYTRRRVLHRIRELEARRQGLSASLILLDIDHFKQINDIHGHETGDVVLQRVAEIIGSSVRSSDMAARWGGEEFLVLMPDTTPEDALRAAERIWRRIAEEAGRINERIIAVSATVAVATIGTGEAFQLALNRADTSLYMGKQQGRNRVMIAG</sequence>
<comment type="subcellular location">
    <subcellularLocation>
        <location evidence="2">Cell inner membrane</location>
    </subcellularLocation>
</comment>
<evidence type="ECO:0000313" key="8">
    <source>
        <dbReference type="Proteomes" id="UP000276886"/>
    </source>
</evidence>
<dbReference type="GO" id="GO:0052621">
    <property type="term" value="F:diguanylate cyclase activity"/>
    <property type="evidence" value="ECO:0007669"/>
    <property type="project" value="UniProtKB-EC"/>
</dbReference>
<dbReference type="PROSITE" id="PS50887">
    <property type="entry name" value="GGDEF"/>
    <property type="match status" value="1"/>
</dbReference>
<feature type="transmembrane region" description="Helical" evidence="5">
    <location>
        <begin position="228"/>
        <end position="245"/>
    </location>
</feature>
<dbReference type="InterPro" id="IPR043128">
    <property type="entry name" value="Rev_trsase/Diguanyl_cyclase"/>
</dbReference>
<keyword evidence="5" id="KW-1133">Transmembrane helix</keyword>